<evidence type="ECO:0000259" key="1">
    <source>
        <dbReference type="SMART" id="SM00052"/>
    </source>
</evidence>
<comment type="caution">
    <text evidence="2">The sequence shown here is derived from an EMBL/GenBank/DDBJ whole genome shotgun (WGS) entry which is preliminary data.</text>
</comment>
<dbReference type="InterPro" id="IPR001633">
    <property type="entry name" value="EAL_dom"/>
</dbReference>
<dbReference type="STRING" id="766136.BHF68_08235"/>
<dbReference type="Gene3D" id="3.20.20.450">
    <property type="entry name" value="EAL domain"/>
    <property type="match status" value="1"/>
</dbReference>
<dbReference type="InterPro" id="IPR052340">
    <property type="entry name" value="RNase_Y/CdgJ"/>
</dbReference>
<protein>
    <recommendedName>
        <fullName evidence="1">EAL domain-containing protein</fullName>
    </recommendedName>
</protein>
<dbReference type="PANTHER" id="PTHR33525">
    <property type="match status" value="1"/>
</dbReference>
<dbReference type="PANTHER" id="PTHR33525:SF4">
    <property type="entry name" value="CYCLIC DI-GMP PHOSPHODIESTERASE CDGJ"/>
    <property type="match status" value="1"/>
</dbReference>
<reference evidence="2 3" key="1">
    <citation type="submission" date="2016-09" db="EMBL/GenBank/DDBJ databases">
        <title>Draft genome sequence for the type strain of Desulfuribacillus alkaliarsenatis AHT28, an obligately anaerobic, sulfidogenic bacterium isolated from Russian soda lake sediments.</title>
        <authorList>
            <person name="Abin C.A."/>
            <person name="Hollibaugh J.T."/>
        </authorList>
    </citation>
    <scope>NUCLEOTIDE SEQUENCE [LARGE SCALE GENOMIC DNA]</scope>
    <source>
        <strain evidence="2 3">AHT28</strain>
    </source>
</reference>
<sequence length="399" mass="45915">MEVYLARQPIFNRNMSVYGYELLYRRSMNNFYEGINGNMATAEVINNAFLTMKIKEISNGTKAFINFSADLLINEIPFLMPKEQVVIEILEQVEPTQIIIDVCKRLKEHGYLIALDDFAFKPNYQALVELADIIKVEFKVDSLSQQKIFINQHRNKIKFLAEKVETRTDYEIAHKLGYDYFQGYFFSKPIIMKATQTPSINQTLVQVAKEIMDDEFDYQKLAILIEKDVGLSYKLLKLVNTVGFGSRYQIYSIKQALARLGIKEIRKWIYIMMLQGMHSVEISELVNLCVIRAKFMESLAKSLGLAGRHLELFLVGLFSCIDIIMNRPMQEMVDDLALTEEVRDALLGKPNELHKILVQVISFERGQQVNNGSESVNIKVSEWTELYVDAIGWAGNLID</sequence>
<evidence type="ECO:0000313" key="3">
    <source>
        <dbReference type="Proteomes" id="UP000094296"/>
    </source>
</evidence>
<dbReference type="AlphaFoldDB" id="A0A1E5G186"/>
<keyword evidence="3" id="KW-1185">Reference proteome</keyword>
<dbReference type="Proteomes" id="UP000094296">
    <property type="component" value="Unassembled WGS sequence"/>
</dbReference>
<dbReference type="RefSeq" id="WP_069643630.1">
    <property type="nucleotide sequence ID" value="NZ_MIJE01000031.1"/>
</dbReference>
<proteinExistence type="predicted"/>
<dbReference type="SUPFAM" id="SSF141868">
    <property type="entry name" value="EAL domain-like"/>
    <property type="match status" value="1"/>
</dbReference>
<dbReference type="InterPro" id="IPR035919">
    <property type="entry name" value="EAL_sf"/>
</dbReference>
<name>A0A1E5G186_9FIRM</name>
<dbReference type="PIRSF" id="PIRSF003180">
    <property type="entry name" value="DiGMPpdiest_YuxH"/>
    <property type="match status" value="1"/>
</dbReference>
<dbReference type="InterPro" id="IPR013976">
    <property type="entry name" value="HDOD"/>
</dbReference>
<evidence type="ECO:0000313" key="2">
    <source>
        <dbReference type="EMBL" id="OEF96621.1"/>
    </source>
</evidence>
<dbReference type="EMBL" id="MIJE01000031">
    <property type="protein sequence ID" value="OEF96621.1"/>
    <property type="molecule type" value="Genomic_DNA"/>
</dbReference>
<dbReference type="SUPFAM" id="SSF109604">
    <property type="entry name" value="HD-domain/PDEase-like"/>
    <property type="match status" value="1"/>
</dbReference>
<accession>A0A1E5G186</accession>
<dbReference type="Pfam" id="PF08668">
    <property type="entry name" value="HDOD"/>
    <property type="match status" value="1"/>
</dbReference>
<organism evidence="2 3">
    <name type="scientific">Desulfuribacillus alkaliarsenatis</name>
    <dbReference type="NCBI Taxonomy" id="766136"/>
    <lineage>
        <taxon>Bacteria</taxon>
        <taxon>Bacillati</taxon>
        <taxon>Bacillota</taxon>
        <taxon>Desulfuribacillia</taxon>
        <taxon>Desulfuribacillales</taxon>
        <taxon>Desulfuribacillaceae</taxon>
        <taxon>Desulfuribacillus</taxon>
    </lineage>
</organism>
<feature type="domain" description="EAL" evidence="1">
    <location>
        <begin position="2"/>
        <end position="194"/>
    </location>
</feature>
<dbReference type="InterPro" id="IPR014408">
    <property type="entry name" value="dGMP_Pdiesterase_EAL/HD-GYP"/>
</dbReference>
<gene>
    <name evidence="2" type="ORF">BHF68_08235</name>
</gene>
<dbReference type="Gene3D" id="1.10.3210.10">
    <property type="entry name" value="Hypothetical protein af1432"/>
    <property type="match status" value="1"/>
</dbReference>
<dbReference type="SMART" id="SM00052">
    <property type="entry name" value="EAL"/>
    <property type="match status" value="1"/>
</dbReference>
<dbReference type="OrthoDB" id="581425at2"/>